<evidence type="ECO:0000256" key="2">
    <source>
        <dbReference type="SAM" id="SignalP"/>
    </source>
</evidence>
<comment type="caution">
    <text evidence="4">The sequence shown here is derived from an EMBL/GenBank/DDBJ whole genome shotgun (WGS) entry which is preliminary data.</text>
</comment>
<evidence type="ECO:0000313" key="4">
    <source>
        <dbReference type="EMBL" id="GGG81574.1"/>
    </source>
</evidence>
<name>A0A917HJQ9_9BACT</name>
<dbReference type="AlphaFoldDB" id="A0A917HJQ9"/>
<evidence type="ECO:0000256" key="1">
    <source>
        <dbReference type="SAM" id="MobiDB-lite"/>
    </source>
</evidence>
<feature type="domain" description="DUF4097" evidence="3">
    <location>
        <begin position="89"/>
        <end position="283"/>
    </location>
</feature>
<dbReference type="Proteomes" id="UP000647241">
    <property type="component" value="Unassembled WGS sequence"/>
</dbReference>
<organism evidence="4 5">
    <name type="scientific">Edaphobacter dinghuensis</name>
    <dbReference type="NCBI Taxonomy" id="1560005"/>
    <lineage>
        <taxon>Bacteria</taxon>
        <taxon>Pseudomonadati</taxon>
        <taxon>Acidobacteriota</taxon>
        <taxon>Terriglobia</taxon>
        <taxon>Terriglobales</taxon>
        <taxon>Acidobacteriaceae</taxon>
        <taxon>Edaphobacter</taxon>
    </lineage>
</organism>
<reference evidence="4" key="1">
    <citation type="journal article" date="2014" name="Int. J. Syst. Evol. Microbiol.">
        <title>Complete genome sequence of Corynebacterium casei LMG S-19264T (=DSM 44701T), isolated from a smear-ripened cheese.</title>
        <authorList>
            <consortium name="US DOE Joint Genome Institute (JGI-PGF)"/>
            <person name="Walter F."/>
            <person name="Albersmeier A."/>
            <person name="Kalinowski J."/>
            <person name="Ruckert C."/>
        </authorList>
    </citation>
    <scope>NUCLEOTIDE SEQUENCE</scope>
    <source>
        <strain evidence="4">CGMCC 1.12997</strain>
    </source>
</reference>
<proteinExistence type="predicted"/>
<keyword evidence="5" id="KW-1185">Reference proteome</keyword>
<dbReference type="RefSeq" id="WP_188554662.1">
    <property type="nucleotide sequence ID" value="NZ_BMGT01000003.1"/>
</dbReference>
<dbReference type="Pfam" id="PF13349">
    <property type="entry name" value="DUF4097"/>
    <property type="match status" value="1"/>
</dbReference>
<keyword evidence="2" id="KW-0732">Signal</keyword>
<reference evidence="4" key="2">
    <citation type="submission" date="2020-09" db="EMBL/GenBank/DDBJ databases">
        <authorList>
            <person name="Sun Q."/>
            <person name="Zhou Y."/>
        </authorList>
    </citation>
    <scope>NUCLEOTIDE SEQUENCE</scope>
    <source>
        <strain evidence="4">CGMCC 1.12997</strain>
    </source>
</reference>
<dbReference type="InterPro" id="IPR025164">
    <property type="entry name" value="Toastrack_DUF4097"/>
</dbReference>
<evidence type="ECO:0000313" key="5">
    <source>
        <dbReference type="Proteomes" id="UP000647241"/>
    </source>
</evidence>
<feature type="region of interest" description="Disordered" evidence="1">
    <location>
        <begin position="263"/>
        <end position="284"/>
    </location>
</feature>
<sequence length="284" mass="28879">MKARVLATAVLALATTAALAAGGKDFTRTLNVSNEPTVSISTGSGYIHLRPGSDNQIHIIGHVHPSNSWFNNDSESRVQQIVNNPPITQDGNNISIGETHSNDLYRNIGIDYDVTLPRASTIHAGSGSGDVDIQDVGSSIKASSGSGNVRAEGIHGPADLQTGSGNIFLHQAASGDVRAQTGSGSIQLEGLSGALKAGTGSGNIEAAGQPTSDWKLDTGSGSIHLTLGSSARFNLNASTGSGSVRTAQAIAMQGEINKHHVNGTVNGGGPTIRANTGSGDISIN</sequence>
<protein>
    <recommendedName>
        <fullName evidence="3">DUF4097 domain-containing protein</fullName>
    </recommendedName>
</protein>
<accession>A0A917HJQ9</accession>
<feature type="compositionally biased region" description="Polar residues" evidence="1">
    <location>
        <begin position="273"/>
        <end position="284"/>
    </location>
</feature>
<evidence type="ECO:0000259" key="3">
    <source>
        <dbReference type="Pfam" id="PF13349"/>
    </source>
</evidence>
<feature type="signal peptide" evidence="2">
    <location>
        <begin position="1"/>
        <end position="20"/>
    </location>
</feature>
<feature type="chain" id="PRO_5037801908" description="DUF4097 domain-containing protein" evidence="2">
    <location>
        <begin position="21"/>
        <end position="284"/>
    </location>
</feature>
<dbReference type="EMBL" id="BMGT01000003">
    <property type="protein sequence ID" value="GGG81574.1"/>
    <property type="molecule type" value="Genomic_DNA"/>
</dbReference>
<dbReference type="Gene3D" id="2.160.20.120">
    <property type="match status" value="1"/>
</dbReference>
<gene>
    <name evidence="4" type="ORF">GCM10011585_26320</name>
</gene>